<feature type="coiled-coil region" evidence="1">
    <location>
        <begin position="300"/>
        <end position="390"/>
    </location>
</feature>
<dbReference type="Proteomes" id="UP000580250">
    <property type="component" value="Unassembled WGS sequence"/>
</dbReference>
<dbReference type="AlphaFoldDB" id="A0A6V7TJX5"/>
<dbReference type="CDD" id="cd12885">
    <property type="entry name" value="SPRY_RanBP_like"/>
    <property type="match status" value="1"/>
</dbReference>
<evidence type="ECO:0000313" key="2">
    <source>
        <dbReference type="EMBL" id="CAD2125214.1"/>
    </source>
</evidence>
<proteinExistence type="predicted"/>
<dbReference type="InterPro" id="IPR044736">
    <property type="entry name" value="Gid1/RanBPM/SPLA_SPRY"/>
</dbReference>
<organism evidence="2 3">
    <name type="scientific">Meloidogyne enterolobii</name>
    <name type="common">Root-knot nematode worm</name>
    <name type="synonym">Meloidogyne mayaguensis</name>
    <dbReference type="NCBI Taxonomy" id="390850"/>
    <lineage>
        <taxon>Eukaryota</taxon>
        <taxon>Metazoa</taxon>
        <taxon>Ecdysozoa</taxon>
        <taxon>Nematoda</taxon>
        <taxon>Chromadorea</taxon>
        <taxon>Rhabditida</taxon>
        <taxon>Tylenchina</taxon>
        <taxon>Tylenchomorpha</taxon>
        <taxon>Tylenchoidea</taxon>
        <taxon>Meloidogynidae</taxon>
        <taxon>Meloidogyninae</taxon>
        <taxon>Meloidogyne</taxon>
    </lineage>
</organism>
<dbReference type="OrthoDB" id="258495at2759"/>
<protein>
    <submittedName>
        <fullName evidence="2">Uncharacterized protein</fullName>
    </submittedName>
</protein>
<name>A0A6V7TJX5_MELEN</name>
<reference evidence="2 3" key="1">
    <citation type="submission" date="2020-08" db="EMBL/GenBank/DDBJ databases">
        <authorList>
            <person name="Koutsovoulos G."/>
            <person name="Danchin GJ E."/>
        </authorList>
    </citation>
    <scope>NUCLEOTIDE SEQUENCE [LARGE SCALE GENOMIC DNA]</scope>
</reference>
<keyword evidence="1" id="KW-0175">Coiled coil</keyword>
<dbReference type="EMBL" id="CAJEWN010000003">
    <property type="protein sequence ID" value="CAD2125214.1"/>
    <property type="molecule type" value="Genomic_DNA"/>
</dbReference>
<accession>A0A6V7TJX5</accession>
<dbReference type="Gene3D" id="2.60.120.920">
    <property type="match status" value="1"/>
</dbReference>
<sequence>MCTIENDSCCENKCINSNLCTGICIKGNGYVNVYESYNKGWIDYKNKELDGFGVVRDNKWICLYGQHPYTKAGSYGNDYSLFYFEVKISKGFNSKICYASIGFDVLNAKIFLCNNTTKWGSIEKFEWVDGDVFGCGIVFPPKNDLIKKAHVFFTKNGDKIGNRIFLEDDSINFYPFIGLLSCSVETNFGNDLESNPFIYNFLLISKMSENQQNSNDDLASNLCSTSTFEDSLNRIKLLEVEKDKTNMVFQLILAKLDLVFKLLTINSTKQNFSANNPTFENQTIIKQLQELNEKMSGNEIKILKENLEENKNELDDYKNKMVKLEEGHILALDQLSKIKEEFEKLENENGTVFEEKARLLKELEQYKIKMIKMEEENKKLNKKLKDSENLIFPLRHEISQNKRNYEQAIKLKIWQKIEMDKSKL</sequence>
<comment type="caution">
    <text evidence="2">The sequence shown here is derived from an EMBL/GenBank/DDBJ whole genome shotgun (WGS) entry which is preliminary data.</text>
</comment>
<dbReference type="InterPro" id="IPR043136">
    <property type="entry name" value="B30.2/SPRY_sf"/>
</dbReference>
<gene>
    <name evidence="2" type="ORF">MENT_LOCUS1102</name>
</gene>
<evidence type="ECO:0000256" key="1">
    <source>
        <dbReference type="SAM" id="Coils"/>
    </source>
</evidence>
<evidence type="ECO:0000313" key="3">
    <source>
        <dbReference type="Proteomes" id="UP000580250"/>
    </source>
</evidence>